<dbReference type="SMART" id="SM00589">
    <property type="entry name" value="PRY"/>
    <property type="match status" value="1"/>
</dbReference>
<evidence type="ECO:0000256" key="5">
    <source>
        <dbReference type="SAM" id="Coils"/>
    </source>
</evidence>
<dbReference type="InterPro" id="IPR051051">
    <property type="entry name" value="E3_ubiq-ligase_TRIM/RNF"/>
</dbReference>
<dbReference type="GO" id="GO:0005737">
    <property type="term" value="C:cytoplasm"/>
    <property type="evidence" value="ECO:0007669"/>
    <property type="project" value="UniProtKB-ARBA"/>
</dbReference>
<feature type="domain" description="B30.2/SPRY" evidence="6">
    <location>
        <begin position="539"/>
        <end position="730"/>
    </location>
</feature>
<dbReference type="AlphaFoldDB" id="A0A803JSJ7"/>
<dbReference type="InterPro" id="IPR003877">
    <property type="entry name" value="SPRY_dom"/>
</dbReference>
<dbReference type="InterPro" id="IPR013320">
    <property type="entry name" value="ConA-like_dom_sf"/>
</dbReference>
<dbReference type="PROSITE" id="PS50188">
    <property type="entry name" value="B302_SPRY"/>
    <property type="match status" value="1"/>
</dbReference>
<proteinExistence type="predicted"/>
<evidence type="ECO:0000256" key="3">
    <source>
        <dbReference type="ARBA" id="ARBA00022833"/>
    </source>
</evidence>
<dbReference type="Ensembl" id="ENSXETT00000116642">
    <property type="protein sequence ID" value="ENSXETP00000110948"/>
    <property type="gene ID" value="ENSXETG00000049060"/>
</dbReference>
<dbReference type="InterPro" id="IPR003879">
    <property type="entry name" value="Butyrophylin_SPRY"/>
</dbReference>
<protein>
    <recommendedName>
        <fullName evidence="6">B30.2/SPRY domain-containing protein</fullName>
    </recommendedName>
</protein>
<dbReference type="GeneTree" id="ENSGT00940000164538"/>
<evidence type="ECO:0000256" key="2">
    <source>
        <dbReference type="ARBA" id="ARBA00022771"/>
    </source>
</evidence>
<dbReference type="Pfam" id="PF13765">
    <property type="entry name" value="PRY"/>
    <property type="match status" value="1"/>
</dbReference>
<keyword evidence="2" id="KW-0863">Zinc-finger</keyword>
<dbReference type="InParanoid" id="A0A803JSJ7"/>
<dbReference type="InterPro" id="IPR043136">
    <property type="entry name" value="B30.2/SPRY_sf"/>
</dbReference>
<dbReference type="SUPFAM" id="SSF49899">
    <property type="entry name" value="Concanavalin A-like lectins/glucanases"/>
    <property type="match status" value="1"/>
</dbReference>
<organism evidence="7">
    <name type="scientific">Xenopus tropicalis</name>
    <name type="common">Western clawed frog</name>
    <name type="synonym">Silurana tropicalis</name>
    <dbReference type="NCBI Taxonomy" id="8364"/>
    <lineage>
        <taxon>Eukaryota</taxon>
        <taxon>Metazoa</taxon>
        <taxon>Chordata</taxon>
        <taxon>Craniata</taxon>
        <taxon>Vertebrata</taxon>
        <taxon>Euteleostomi</taxon>
        <taxon>Amphibia</taxon>
        <taxon>Batrachia</taxon>
        <taxon>Anura</taxon>
        <taxon>Pipoidea</taxon>
        <taxon>Pipidae</taxon>
        <taxon>Xenopodinae</taxon>
        <taxon>Xenopus</taxon>
        <taxon>Silurana</taxon>
    </lineage>
</organism>
<dbReference type="PANTHER" id="PTHR25465:SF36">
    <property type="entry name" value="E3 UBIQUITIN-PROTEIN LIGASE TRIM7"/>
    <property type="match status" value="1"/>
</dbReference>
<keyword evidence="4 5" id="KW-0175">Coiled coil</keyword>
<sequence length="735" mass="84093">MAVGKWQVELAVGSCEMAVGSWQVELAVGSCEMAVGKWQMELAVGSCEMAVGSWQVELAVGRRQVELAVGSWQWDVGRWRWQWDVGSWQWDVGSWQWDVGRWSWQWDVGRWSWQWDVGRWSWQWDVGRWSWQWDVGRWSWQWDVGRWRWQWDVGSWQWDVGRWSWQWDVGRWRWQWDVGRWSWQWDVGRWSWQWDVGRWSWQWDVGRWSWQWDVGRWSWQWDVGRWSWQWDVGRWSWQWDVGRWSWQWGAGRGTLAGGAGSGELAGGAGSGELAGGRGQVELAVGCWQVELAVGSWQVELAVGRCSPHSAPLTGQLVLFYQILLRNSQRNVSRDFLEMRHYLERQEGGALWRIRQEQDAAQREMQDSVATVTAEISQLRERKAHLEEKLQYDWLDLLKSEGTVCESGTQHPCPLGDPQHLFDCNRIVETTQVISEMKLSLLAHPLLEEAPCPPPKLMEEEFGVPSEEPAAGQPPMPVSPARAPQNLLQLMEEEFGVPSEEPAAGQPPMPVSPARAPQNLLQLMEEEFGVPSEEPAAGQPPMPVSPARAPQNLLQWARKVWFDPQTVSSRLSLSSNNKTVTVTAANQHYPEGPLRFKVSQVLCAQSFSSGCCYWQVCARQGASWGIGVACAEIERTHRLGRNHLSWCVEWAKGGLSAWHSDQGIGLPGAKPQLVGVFLDCEAKLLSFYSGTGDSQVLLHSYRICFSSRLFPAVWLFGLSRGTSLTITDPTSQEPDG</sequence>
<reference evidence="7" key="1">
    <citation type="journal article" date="2010" name="Science">
        <title>The genome of the Western clawed frog Xenopus tropicalis.</title>
        <authorList>
            <person name="Hellsten U."/>
            <person name="Harland R.M."/>
            <person name="Gilchrist M.J."/>
            <person name="Hendrix D."/>
            <person name="Jurka J."/>
            <person name="Kapitonov V."/>
            <person name="Ovcharenko I."/>
            <person name="Putnam N.H."/>
            <person name="Shu S."/>
            <person name="Taher L."/>
            <person name="Blitz I.L."/>
            <person name="Blumberg B."/>
            <person name="Dichmann D.S."/>
            <person name="Dubchak I."/>
            <person name="Amaya E."/>
            <person name="Detter J.C."/>
            <person name="Fletcher R."/>
            <person name="Gerhard D.S."/>
            <person name="Goodstein D."/>
            <person name="Graves T."/>
            <person name="Grigoriev I.V."/>
            <person name="Grimwood J."/>
            <person name="Kawashima T."/>
            <person name="Lindquist E."/>
            <person name="Lucas S.M."/>
            <person name="Mead P.E."/>
            <person name="Mitros T."/>
            <person name="Ogino H."/>
            <person name="Ohta Y."/>
            <person name="Poliakov A.V."/>
            <person name="Pollet N."/>
            <person name="Robert J."/>
            <person name="Salamov A."/>
            <person name="Sater A.K."/>
            <person name="Schmutz J."/>
            <person name="Terry A."/>
            <person name="Vize P.D."/>
            <person name="Warren W.C."/>
            <person name="Wells D."/>
            <person name="Wills A."/>
            <person name="Wilson R.K."/>
            <person name="Zimmerman L.B."/>
            <person name="Zorn A.M."/>
            <person name="Grainger R."/>
            <person name="Grammer T."/>
            <person name="Khokha M.K."/>
            <person name="Richardson P.M."/>
            <person name="Rokhsar D.S."/>
        </authorList>
    </citation>
    <scope>NUCLEOTIDE SEQUENCE [LARGE SCALE GENOMIC DNA]</scope>
    <source>
        <strain evidence="7">Nigerian</strain>
    </source>
</reference>
<dbReference type="SMART" id="SM00449">
    <property type="entry name" value="SPRY"/>
    <property type="match status" value="1"/>
</dbReference>
<dbReference type="PANTHER" id="PTHR25465">
    <property type="entry name" value="B-BOX DOMAIN CONTAINING"/>
    <property type="match status" value="1"/>
</dbReference>
<keyword evidence="1" id="KW-0479">Metal-binding</keyword>
<dbReference type="GO" id="GO:0008270">
    <property type="term" value="F:zinc ion binding"/>
    <property type="evidence" value="ECO:0007669"/>
    <property type="project" value="UniProtKB-KW"/>
</dbReference>
<dbReference type="PRINTS" id="PR01407">
    <property type="entry name" value="BUTYPHLNCDUF"/>
</dbReference>
<dbReference type="InterPro" id="IPR001870">
    <property type="entry name" value="B30.2/SPRY"/>
</dbReference>
<dbReference type="Gene3D" id="2.60.120.920">
    <property type="match status" value="1"/>
</dbReference>
<reference evidence="7" key="2">
    <citation type="submission" date="2021-03" db="UniProtKB">
        <authorList>
            <consortium name="Ensembl"/>
        </authorList>
    </citation>
    <scope>IDENTIFICATION</scope>
</reference>
<evidence type="ECO:0000256" key="4">
    <source>
        <dbReference type="ARBA" id="ARBA00023054"/>
    </source>
</evidence>
<evidence type="ECO:0000256" key="1">
    <source>
        <dbReference type="ARBA" id="ARBA00022723"/>
    </source>
</evidence>
<name>A0A803JSJ7_XENTR</name>
<accession>A0A803JSJ7</accession>
<evidence type="ECO:0000259" key="6">
    <source>
        <dbReference type="PROSITE" id="PS50188"/>
    </source>
</evidence>
<evidence type="ECO:0000313" key="7">
    <source>
        <dbReference type="Ensembl" id="ENSXETP00000110948"/>
    </source>
</evidence>
<keyword evidence="3" id="KW-0862">Zinc</keyword>
<feature type="coiled-coil region" evidence="5">
    <location>
        <begin position="361"/>
        <end position="388"/>
    </location>
</feature>
<dbReference type="InterPro" id="IPR006574">
    <property type="entry name" value="PRY"/>
</dbReference>